<reference evidence="3 4" key="1">
    <citation type="submission" date="2017-03" db="EMBL/GenBank/DDBJ databases">
        <title>New species Polynucleobacter sp. MWH-EgelM1-30-B4.</title>
        <authorList>
            <person name="Hahn M.W."/>
        </authorList>
    </citation>
    <scope>NUCLEOTIDE SEQUENCE [LARGE SCALE GENOMIC DNA]</scope>
    <source>
        <strain evidence="3 4">MWH-EgelM1-30-B4</strain>
    </source>
</reference>
<comment type="caution">
    <text evidence="3">The sequence shown here is derived from an EMBL/GenBank/DDBJ whole genome shotgun (WGS) entry which is preliminary data.</text>
</comment>
<dbReference type="AlphaFoldDB" id="A0A210RYT8"/>
<dbReference type="Proteomes" id="UP000196880">
    <property type="component" value="Unassembled WGS sequence"/>
</dbReference>
<dbReference type="PANTHER" id="PTHR33713:SF10">
    <property type="entry name" value="ANTITOXIN YAFN"/>
    <property type="match status" value="1"/>
</dbReference>
<gene>
    <name evidence="3" type="ORF">B6A14_02975</name>
</gene>
<dbReference type="EMBL" id="NAIA01000002">
    <property type="protein sequence ID" value="OWF66175.1"/>
    <property type="molecule type" value="Genomic_DNA"/>
</dbReference>
<evidence type="ECO:0000256" key="2">
    <source>
        <dbReference type="RuleBase" id="RU362080"/>
    </source>
</evidence>
<evidence type="ECO:0000313" key="4">
    <source>
        <dbReference type="Proteomes" id="UP000196880"/>
    </source>
</evidence>
<dbReference type="PANTHER" id="PTHR33713">
    <property type="entry name" value="ANTITOXIN YAFN-RELATED"/>
    <property type="match status" value="1"/>
</dbReference>
<comment type="similarity">
    <text evidence="1 2">Belongs to the phD/YefM antitoxin family.</text>
</comment>
<dbReference type="InterPro" id="IPR006442">
    <property type="entry name" value="Antitoxin_Phd/YefM"/>
</dbReference>
<dbReference type="SUPFAM" id="SSF143120">
    <property type="entry name" value="YefM-like"/>
    <property type="match status" value="1"/>
</dbReference>
<proteinExistence type="inferred from homology"/>
<dbReference type="RefSeq" id="WP_087908974.1">
    <property type="nucleotide sequence ID" value="NZ_NAIA01000002.1"/>
</dbReference>
<organism evidence="3 4">
    <name type="scientific">Polynucleobacter hirudinilacicola</name>
    <dbReference type="NCBI Taxonomy" id="1743166"/>
    <lineage>
        <taxon>Bacteria</taxon>
        <taxon>Pseudomonadati</taxon>
        <taxon>Pseudomonadota</taxon>
        <taxon>Betaproteobacteria</taxon>
        <taxon>Burkholderiales</taxon>
        <taxon>Burkholderiaceae</taxon>
        <taxon>Polynucleobacter</taxon>
    </lineage>
</organism>
<accession>A0A210RYT8</accession>
<dbReference type="InterPro" id="IPR051405">
    <property type="entry name" value="phD/YefM_antitoxin"/>
</dbReference>
<name>A0A210RYT8_9BURK</name>
<dbReference type="OrthoDB" id="5297687at2"/>
<evidence type="ECO:0000313" key="3">
    <source>
        <dbReference type="EMBL" id="OWF66175.1"/>
    </source>
</evidence>
<protein>
    <recommendedName>
        <fullName evidence="2">Antitoxin</fullName>
    </recommendedName>
</protein>
<dbReference type="NCBIfam" id="TIGR01552">
    <property type="entry name" value="phd_fam"/>
    <property type="match status" value="1"/>
</dbReference>
<sequence length="84" mass="9275">MTITQTIHAKTTVSMTDLRRNPSKIMQIAGDLPVAVLNHNKPEAYLLSAKAYEALLELIDDVSLIKTIQSRKGGKTVKVKLDDL</sequence>
<comment type="function">
    <text evidence="2">Antitoxin component of a type II toxin-antitoxin (TA) system.</text>
</comment>
<evidence type="ECO:0000256" key="1">
    <source>
        <dbReference type="ARBA" id="ARBA00009981"/>
    </source>
</evidence>
<keyword evidence="4" id="KW-1185">Reference proteome</keyword>
<dbReference type="Pfam" id="PF02604">
    <property type="entry name" value="PhdYeFM_antitox"/>
    <property type="match status" value="1"/>
</dbReference>
<dbReference type="InterPro" id="IPR036165">
    <property type="entry name" value="YefM-like_sf"/>
</dbReference>